<dbReference type="Proteomes" id="UP001549307">
    <property type="component" value="Unassembled WGS sequence"/>
</dbReference>
<accession>A0ABV2PA60</accession>
<dbReference type="InterPro" id="IPR020941">
    <property type="entry name" value="SUFU-like_domain"/>
</dbReference>
<dbReference type="RefSeq" id="WP_354231644.1">
    <property type="nucleotide sequence ID" value="NZ_JBEPSN010000009.1"/>
</dbReference>
<sequence length="184" mass="20589">MPTRLEQFLSHLDDLSGGIEPRFFPIEKSHPGLPGVTAIVYDNLPECGMITGFTYGISLANHPLWRFGRPELCISVKSNDVRWPLALAHIGEGQRGNPFQIGDTINFGERIAPDSHMTAFVIFAPAVLDREDYTGINIGETLPINLCGLYPIHEAERRYIQDHGIGAFWDLDWDPYDVSRPSVV</sequence>
<reference evidence="2 3" key="1">
    <citation type="submission" date="2024-06" db="EMBL/GenBank/DDBJ databases">
        <title>Sorghum-associated microbial communities from plants grown in Nebraska, USA.</title>
        <authorList>
            <person name="Schachtman D."/>
        </authorList>
    </citation>
    <scope>NUCLEOTIDE SEQUENCE [LARGE SCALE GENOMIC DNA]</scope>
    <source>
        <strain evidence="2 3">3552</strain>
    </source>
</reference>
<name>A0ABV2PA60_9MICC</name>
<keyword evidence="3" id="KW-1185">Reference proteome</keyword>
<evidence type="ECO:0000259" key="1">
    <source>
        <dbReference type="Pfam" id="PF05076"/>
    </source>
</evidence>
<dbReference type="Pfam" id="PF05076">
    <property type="entry name" value="SUFU"/>
    <property type="match status" value="1"/>
</dbReference>
<proteinExistence type="predicted"/>
<evidence type="ECO:0000313" key="2">
    <source>
        <dbReference type="EMBL" id="MET4541672.1"/>
    </source>
</evidence>
<gene>
    <name evidence="2" type="ORF">ABIE37_003470</name>
</gene>
<organism evidence="2 3">
    <name type="scientific">Arthrobacter bambusae</name>
    <dbReference type="NCBI Taxonomy" id="1338426"/>
    <lineage>
        <taxon>Bacteria</taxon>
        <taxon>Bacillati</taxon>
        <taxon>Actinomycetota</taxon>
        <taxon>Actinomycetes</taxon>
        <taxon>Micrococcales</taxon>
        <taxon>Micrococcaceae</taxon>
        <taxon>Arthrobacter</taxon>
    </lineage>
</organism>
<evidence type="ECO:0000313" key="3">
    <source>
        <dbReference type="Proteomes" id="UP001549307"/>
    </source>
</evidence>
<dbReference type="EMBL" id="JBEPSN010000009">
    <property type="protein sequence ID" value="MET4541672.1"/>
    <property type="molecule type" value="Genomic_DNA"/>
</dbReference>
<comment type="caution">
    <text evidence="2">The sequence shown here is derived from an EMBL/GenBank/DDBJ whole genome shotgun (WGS) entry which is preliminary data.</text>
</comment>
<dbReference type="GeneID" id="92754397"/>
<feature type="domain" description="Suppressor of fused-like" evidence="1">
    <location>
        <begin position="41"/>
        <end position="180"/>
    </location>
</feature>
<protein>
    <recommendedName>
        <fullName evidence="1">Suppressor of fused-like domain-containing protein</fullName>
    </recommendedName>
</protein>